<keyword evidence="1" id="KW-0511">Multifunctional enzyme</keyword>
<dbReference type="GO" id="GO:0003824">
    <property type="term" value="F:catalytic activity"/>
    <property type="evidence" value="ECO:0007669"/>
    <property type="project" value="UniProtKB-KW"/>
</dbReference>
<reference evidence="4 5" key="1">
    <citation type="journal article" date="2018" name="Cell">
        <title>The Chara Genome: Secondary Complexity and Implications for Plant Terrestrialization.</title>
        <authorList>
            <person name="Nishiyama T."/>
            <person name="Sakayama H."/>
            <person name="Vries J.D."/>
            <person name="Buschmann H."/>
            <person name="Saint-Marcoux D."/>
            <person name="Ullrich K.K."/>
            <person name="Haas F.B."/>
            <person name="Vanderstraeten L."/>
            <person name="Becker D."/>
            <person name="Lang D."/>
            <person name="Vosolsobe S."/>
            <person name="Rombauts S."/>
            <person name="Wilhelmsson P.K.I."/>
            <person name="Janitza P."/>
            <person name="Kern R."/>
            <person name="Heyl A."/>
            <person name="Rumpler F."/>
            <person name="Villalobos L.I.A.C."/>
            <person name="Clay J.M."/>
            <person name="Skokan R."/>
            <person name="Toyoda A."/>
            <person name="Suzuki Y."/>
            <person name="Kagoshima H."/>
            <person name="Schijlen E."/>
            <person name="Tajeshwar N."/>
            <person name="Catarino B."/>
            <person name="Hetherington A.J."/>
            <person name="Saltykova A."/>
            <person name="Bonnot C."/>
            <person name="Breuninger H."/>
            <person name="Symeonidi A."/>
            <person name="Radhakrishnan G.V."/>
            <person name="Van Nieuwerburgh F."/>
            <person name="Deforce D."/>
            <person name="Chang C."/>
            <person name="Karol K.G."/>
            <person name="Hedrich R."/>
            <person name="Ulvskov P."/>
            <person name="Glockner G."/>
            <person name="Delwiche C.F."/>
            <person name="Petrasek J."/>
            <person name="Van de Peer Y."/>
            <person name="Friml J."/>
            <person name="Beilby M."/>
            <person name="Dolan L."/>
            <person name="Kohara Y."/>
            <person name="Sugano S."/>
            <person name="Fujiyama A."/>
            <person name="Delaux P.-M."/>
            <person name="Quint M."/>
            <person name="TheiBen G."/>
            <person name="Hagemann M."/>
            <person name="Harholt J."/>
            <person name="Dunand C."/>
            <person name="Zachgo S."/>
            <person name="Langdale J."/>
            <person name="Maumus F."/>
            <person name="Straeten D.V.D."/>
            <person name="Gould S.B."/>
            <person name="Rensing S.A."/>
        </authorList>
    </citation>
    <scope>NUCLEOTIDE SEQUENCE [LARGE SCALE GENOMIC DNA]</scope>
    <source>
        <strain evidence="4 5">S276</strain>
    </source>
</reference>
<dbReference type="FunFam" id="3.30.70.270:FF:000020">
    <property type="entry name" value="Transposon Tf2-6 polyprotein-like Protein"/>
    <property type="match status" value="1"/>
</dbReference>
<dbReference type="Proteomes" id="UP000265515">
    <property type="component" value="Unassembled WGS sequence"/>
</dbReference>
<dbReference type="InterPro" id="IPR043502">
    <property type="entry name" value="DNA/RNA_pol_sf"/>
</dbReference>
<evidence type="ECO:0000313" key="4">
    <source>
        <dbReference type="EMBL" id="GBG73274.1"/>
    </source>
</evidence>
<dbReference type="PANTHER" id="PTHR37984">
    <property type="entry name" value="PROTEIN CBG26694"/>
    <property type="match status" value="1"/>
</dbReference>
<proteinExistence type="predicted"/>
<keyword evidence="5" id="KW-1185">Reference proteome</keyword>
<dbReference type="InterPro" id="IPR041577">
    <property type="entry name" value="RT_RNaseH_2"/>
</dbReference>
<name>A0A388KT82_CHABU</name>
<dbReference type="EMBL" id="BFEA01000180">
    <property type="protein sequence ID" value="GBG73274.1"/>
    <property type="molecule type" value="Genomic_DNA"/>
</dbReference>
<dbReference type="AlphaFoldDB" id="A0A388KT82"/>
<gene>
    <name evidence="4" type="ORF">CBR_g12993</name>
</gene>
<feature type="region of interest" description="Disordered" evidence="2">
    <location>
        <begin position="229"/>
        <end position="248"/>
    </location>
</feature>
<dbReference type="Pfam" id="PF17919">
    <property type="entry name" value="RT_RNaseH_2"/>
    <property type="match status" value="1"/>
</dbReference>
<accession>A0A388KT82</accession>
<dbReference type="Gramene" id="GBG73274">
    <property type="protein sequence ID" value="GBG73274"/>
    <property type="gene ID" value="CBR_g12993"/>
</dbReference>
<organism evidence="4 5">
    <name type="scientific">Chara braunii</name>
    <name type="common">Braun's stonewort</name>
    <dbReference type="NCBI Taxonomy" id="69332"/>
    <lineage>
        <taxon>Eukaryota</taxon>
        <taxon>Viridiplantae</taxon>
        <taxon>Streptophyta</taxon>
        <taxon>Charophyceae</taxon>
        <taxon>Charales</taxon>
        <taxon>Characeae</taxon>
        <taxon>Chara</taxon>
    </lineage>
</organism>
<evidence type="ECO:0000259" key="3">
    <source>
        <dbReference type="Pfam" id="PF17919"/>
    </source>
</evidence>
<feature type="region of interest" description="Disordered" evidence="2">
    <location>
        <begin position="93"/>
        <end position="121"/>
    </location>
</feature>
<feature type="compositionally biased region" description="Basic and acidic residues" evidence="2">
    <location>
        <begin position="93"/>
        <end position="106"/>
    </location>
</feature>
<evidence type="ECO:0000256" key="1">
    <source>
        <dbReference type="ARBA" id="ARBA00023268"/>
    </source>
</evidence>
<comment type="caution">
    <text evidence="4">The sequence shown here is derived from an EMBL/GenBank/DDBJ whole genome shotgun (WGS) entry which is preliminary data.</text>
</comment>
<protein>
    <recommendedName>
        <fullName evidence="3">Reverse transcriptase/retrotransposon-derived protein RNase H-like domain-containing protein</fullName>
    </recommendedName>
</protein>
<dbReference type="SUPFAM" id="SSF56672">
    <property type="entry name" value="DNA/RNA polymerases"/>
    <property type="match status" value="1"/>
</dbReference>
<dbReference type="InterPro" id="IPR050951">
    <property type="entry name" value="Retrovirus_Pol_polyprotein"/>
</dbReference>
<feature type="region of interest" description="Disordered" evidence="2">
    <location>
        <begin position="174"/>
        <end position="198"/>
    </location>
</feature>
<feature type="domain" description="Reverse transcriptase/retrotransposon-derived protein RNase H-like" evidence="3">
    <location>
        <begin position="403"/>
        <end position="499"/>
    </location>
</feature>
<evidence type="ECO:0000313" key="5">
    <source>
        <dbReference type="Proteomes" id="UP000265515"/>
    </source>
</evidence>
<dbReference type="InterPro" id="IPR043128">
    <property type="entry name" value="Rev_trsase/Diguanyl_cyclase"/>
</dbReference>
<dbReference type="PANTHER" id="PTHR37984:SF5">
    <property type="entry name" value="PROTEIN NYNRIN-LIKE"/>
    <property type="match status" value="1"/>
</dbReference>
<dbReference type="OrthoDB" id="6616852at2759"/>
<evidence type="ECO:0000256" key="2">
    <source>
        <dbReference type="SAM" id="MobiDB-lite"/>
    </source>
</evidence>
<sequence>MRGLLRRNSQPHASATSAVPCQQCHVSSATSAAVPRQQQCHVNSATSAPVPRQQCHVTMPASALGMLGQLAGESIVEFHKRILHQLAQIEAEQQRQAEDDADRLQAEAKAASSPVPRQQQCPVRMSASALGMLGQLADESIVEFRKRIQDQLPQIEAEEQHQAEAEAARLKRRQRLKSSGFRPQLTQIPRPSELENQHQELENLRQAVQNDNGLHEDATRALHTRAQDLEQAAPRADARKPSNAASTRQLEQRLDHVLTMLGDINTFAAPATISEQLGTLKTEIRQLQQPPANDGSTGAPRQYKDADVPDRELRQAKYKANRDKCEFVWQELEYLGHYVTPQGICQLEDKIEGIRVWPEPTNTTDVRSFMGLAGYYQGFITEYSRTAAPLTRLQSPKKPFAFDDEARQSFQALKTVMVMAPVLSIYNPTLPTRVTIDASVYGIGAVLEQHDGDDWHPVDYFSHKVSPINSLDDARKKELLVFVMALKRWRRFLLGRRRFTWVTDNNWLTYYKTQDTVSGTIGQWMYFIDQFDFTPKLFAGLSNCADPIFAP</sequence>
<dbReference type="Gene3D" id="3.30.70.270">
    <property type="match status" value="2"/>
</dbReference>